<gene>
    <name evidence="1" type="ORF">TWF970_010604</name>
</gene>
<sequence length="114" mass="12888">MDINQTFDFQGTALSNFLRQLDLLLLLPLQNLNLDTRRSTNMFKDEDITGNLMSHITDPPEQYSSRRCKAWDMRNHREGVFGAVCLAVSVAAIEEGEGISTSIKTQSLLDIRDL</sequence>
<accession>A0A7C8VE64</accession>
<evidence type="ECO:0000313" key="1">
    <source>
        <dbReference type="EMBL" id="KAF3285561.1"/>
    </source>
</evidence>
<protein>
    <submittedName>
        <fullName evidence="1">Uncharacterized protein</fullName>
    </submittedName>
</protein>
<reference evidence="1 2" key="1">
    <citation type="submission" date="2020-01" db="EMBL/GenBank/DDBJ databases">
        <authorList>
            <person name="Palmer J.M."/>
        </authorList>
    </citation>
    <scope>NUCLEOTIDE SEQUENCE [LARGE SCALE GENOMIC DNA]</scope>
    <source>
        <strain evidence="1 2">TWF970</strain>
    </source>
</reference>
<comment type="caution">
    <text evidence="1">The sequence shown here is derived from an EMBL/GenBank/DDBJ whole genome shotgun (WGS) entry which is preliminary data.</text>
</comment>
<evidence type="ECO:0000313" key="2">
    <source>
        <dbReference type="Proteomes" id="UP000474640"/>
    </source>
</evidence>
<dbReference type="EMBL" id="JAABOJ010000007">
    <property type="protein sequence ID" value="KAF3285561.1"/>
    <property type="molecule type" value="Genomic_DNA"/>
</dbReference>
<dbReference type="AlphaFoldDB" id="A0A7C8VE64"/>
<dbReference type="Proteomes" id="UP000474640">
    <property type="component" value="Unassembled WGS sequence"/>
</dbReference>
<organism evidence="1 2">
    <name type="scientific">Orbilia oligospora</name>
    <name type="common">Nematode-trapping fungus</name>
    <name type="synonym">Arthrobotrys oligospora</name>
    <dbReference type="NCBI Taxonomy" id="2813651"/>
    <lineage>
        <taxon>Eukaryota</taxon>
        <taxon>Fungi</taxon>
        <taxon>Dikarya</taxon>
        <taxon>Ascomycota</taxon>
        <taxon>Pezizomycotina</taxon>
        <taxon>Orbiliomycetes</taxon>
        <taxon>Orbiliales</taxon>
        <taxon>Orbiliaceae</taxon>
        <taxon>Orbilia</taxon>
    </lineage>
</organism>
<dbReference type="OrthoDB" id="10342678at2759"/>
<proteinExistence type="predicted"/>
<name>A0A7C8VE64_ORBOL</name>